<keyword evidence="2" id="KW-0472">Membrane</keyword>
<evidence type="ECO:0000313" key="6">
    <source>
        <dbReference type="EMBL" id="CAF1333732.1"/>
    </source>
</evidence>
<evidence type="ECO:0000313" key="8">
    <source>
        <dbReference type="Proteomes" id="UP000663832"/>
    </source>
</evidence>
<accession>A0A815G459</accession>
<proteinExistence type="predicted"/>
<dbReference type="GO" id="GO:0097120">
    <property type="term" value="P:receptor localization to synapse"/>
    <property type="evidence" value="ECO:0007669"/>
    <property type="project" value="TreeGrafter"/>
</dbReference>
<sequence>MNCRTIHLLDLPDEILLILLKKLGSVDALYSLLNVNKRLDQMARSIDNTNSLNFSNILSNDQFSSINNVQLDGFCDEILPQIHHNIAALTLDIFSMKRILLACKYPNLTVIVLTNFLPDILLQRLRDRSSIALLFYQQIRHLTVKSEKEMFTSQSFTAVCLYILIFCKNLSYLNMNQWLITTHSYFSIRNRSIDISSSNLHTLLINVVTFDGCLWLLDGRLEQLRSFTVRVLKIRRSEMNNDSQKILSNLKEFSLTSCFYTNAYDCRILPLLRRMPNLETLTLCLDIIRLTVIDGLHLNEELLIHIMNLNKFIFRICTVLRPFESNYLLTMNDIKNTFINWKYSSVNCCIDHFSDGYTYCHIYSTPFRMTHFMNLSNSFCGHHFLYATSVVLYDTRSFEHDYFEWLSQACPSLKELVINNSKPQKNKCQIAITNDKQIVSKISFLNLWKLSFIYAHIDYVDQFLCYANTYLPTLHTLSIQYDKLVTISNNFTKDSNVNDIISLGFTIAGGNDRPIVNNFISIVVSRIIENGLADRDKQLRLYDILLRVNDIDYSNIKHHTAVEILKTSGKKVSLRIRRLTFRFMKIIELEHQNGKLGISIEGGIGSEYFKGDHGVFITYIPNQTIKQLNIGDRLIEISSAKNTYDLRFVTHNEAKKRIGLACSDSQKISPEICSLSGLRTLSLNVPRAILYLTNLQVLDLSANRIQEINDDIEFLEVDELNLNNNQISQISTNISKCKRLKILRLDNNMLKIESIPTSLLKNSTVFLLSVNGNFFEETQFQLIEGYDDYERRYTANQRKRDATAILLLN</sequence>
<evidence type="ECO:0000313" key="7">
    <source>
        <dbReference type="EMBL" id="CAF1382458.1"/>
    </source>
</evidence>
<dbReference type="GO" id="GO:0043113">
    <property type="term" value="P:receptor clustering"/>
    <property type="evidence" value="ECO:0007669"/>
    <property type="project" value="TreeGrafter"/>
</dbReference>
<dbReference type="GO" id="GO:0098609">
    <property type="term" value="P:cell-cell adhesion"/>
    <property type="evidence" value="ECO:0007669"/>
    <property type="project" value="TreeGrafter"/>
</dbReference>
<dbReference type="EMBL" id="CAJNOI010001100">
    <property type="protein sequence ID" value="CAF1382458.1"/>
    <property type="molecule type" value="Genomic_DNA"/>
</dbReference>
<dbReference type="Pfam" id="PF00595">
    <property type="entry name" value="PDZ"/>
    <property type="match status" value="1"/>
</dbReference>
<organism evidence="6 8">
    <name type="scientific">Adineta steineri</name>
    <dbReference type="NCBI Taxonomy" id="433720"/>
    <lineage>
        <taxon>Eukaryota</taxon>
        <taxon>Metazoa</taxon>
        <taxon>Spiralia</taxon>
        <taxon>Gnathifera</taxon>
        <taxon>Rotifera</taxon>
        <taxon>Eurotatoria</taxon>
        <taxon>Bdelloidea</taxon>
        <taxon>Adinetida</taxon>
        <taxon>Adinetidae</taxon>
        <taxon>Adineta</taxon>
    </lineage>
</organism>
<dbReference type="OrthoDB" id="1728874at2759"/>
<feature type="domain" description="PDZ" evidence="4">
    <location>
        <begin position="484"/>
        <end position="580"/>
    </location>
</feature>
<dbReference type="SMART" id="SM00228">
    <property type="entry name" value="PDZ"/>
    <property type="match status" value="2"/>
</dbReference>
<dbReference type="Gene3D" id="3.80.10.10">
    <property type="entry name" value="Ribonuclease Inhibitor"/>
    <property type="match status" value="2"/>
</dbReference>
<dbReference type="PROSITE" id="PS50181">
    <property type="entry name" value="FBOX"/>
    <property type="match status" value="1"/>
</dbReference>
<evidence type="ECO:0000256" key="1">
    <source>
        <dbReference type="ARBA" id="ARBA00004370"/>
    </source>
</evidence>
<feature type="domain" description="PDZ" evidence="4">
    <location>
        <begin position="586"/>
        <end position="658"/>
    </location>
</feature>
<feature type="coiled-coil region" evidence="3">
    <location>
        <begin position="698"/>
        <end position="725"/>
    </location>
</feature>
<dbReference type="InterPro" id="IPR001611">
    <property type="entry name" value="Leu-rich_rpt"/>
</dbReference>
<evidence type="ECO:0000256" key="2">
    <source>
        <dbReference type="ARBA" id="ARBA00023136"/>
    </source>
</evidence>
<gene>
    <name evidence="7" type="ORF">BJG266_LOCUS36650</name>
    <name evidence="6" type="ORF">QVE165_LOCUS33040</name>
</gene>
<feature type="domain" description="F-box" evidence="5">
    <location>
        <begin position="5"/>
        <end position="57"/>
    </location>
</feature>
<dbReference type="GO" id="GO:0030054">
    <property type="term" value="C:cell junction"/>
    <property type="evidence" value="ECO:0007669"/>
    <property type="project" value="TreeGrafter"/>
</dbReference>
<evidence type="ECO:0000259" key="5">
    <source>
        <dbReference type="PROSITE" id="PS50181"/>
    </source>
</evidence>
<dbReference type="SUPFAM" id="SSF52058">
    <property type="entry name" value="L domain-like"/>
    <property type="match status" value="1"/>
</dbReference>
<reference evidence="6" key="1">
    <citation type="submission" date="2021-02" db="EMBL/GenBank/DDBJ databases">
        <authorList>
            <person name="Nowell W R."/>
        </authorList>
    </citation>
    <scope>NUCLEOTIDE SEQUENCE</scope>
</reference>
<dbReference type="PANTHER" id="PTHR23119:SF51">
    <property type="entry name" value="DISKS LARGE 1 TUMOR SUPPRESSOR PROTEIN"/>
    <property type="match status" value="1"/>
</dbReference>
<dbReference type="EMBL" id="CAJNOM010000298">
    <property type="protein sequence ID" value="CAF1333732.1"/>
    <property type="molecule type" value="Genomic_DNA"/>
</dbReference>
<comment type="subcellular location">
    <subcellularLocation>
        <location evidence="1">Membrane</location>
    </subcellularLocation>
</comment>
<comment type="caution">
    <text evidence="6">The sequence shown here is derived from an EMBL/GenBank/DDBJ whole genome shotgun (WGS) entry which is preliminary data.</text>
</comment>
<dbReference type="Proteomes" id="UP000663877">
    <property type="component" value="Unassembled WGS sequence"/>
</dbReference>
<dbReference type="InterPro" id="IPR032675">
    <property type="entry name" value="LRR_dom_sf"/>
</dbReference>
<name>A0A815G459_9BILA</name>
<dbReference type="InterPro" id="IPR001810">
    <property type="entry name" value="F-box_dom"/>
</dbReference>
<dbReference type="PROSITE" id="PS51450">
    <property type="entry name" value="LRR"/>
    <property type="match status" value="1"/>
</dbReference>
<evidence type="ECO:0000259" key="4">
    <source>
        <dbReference type="PROSITE" id="PS50106"/>
    </source>
</evidence>
<evidence type="ECO:0000256" key="3">
    <source>
        <dbReference type="SAM" id="Coils"/>
    </source>
</evidence>
<evidence type="ECO:0008006" key="9">
    <source>
        <dbReference type="Google" id="ProtNLM"/>
    </source>
</evidence>
<dbReference type="SUPFAM" id="SSF50156">
    <property type="entry name" value="PDZ domain-like"/>
    <property type="match status" value="2"/>
</dbReference>
<protein>
    <recommendedName>
        <fullName evidence="9">F-box domain-containing protein</fullName>
    </recommendedName>
</protein>
<dbReference type="GO" id="GO:0016323">
    <property type="term" value="C:basolateral plasma membrane"/>
    <property type="evidence" value="ECO:0007669"/>
    <property type="project" value="TreeGrafter"/>
</dbReference>
<dbReference type="PROSITE" id="PS50106">
    <property type="entry name" value="PDZ"/>
    <property type="match status" value="2"/>
</dbReference>
<dbReference type="GO" id="GO:0019901">
    <property type="term" value="F:protein kinase binding"/>
    <property type="evidence" value="ECO:0007669"/>
    <property type="project" value="TreeGrafter"/>
</dbReference>
<dbReference type="InterPro" id="IPR050614">
    <property type="entry name" value="Synaptic_Scaffolding_LAP-MAGUK"/>
</dbReference>
<dbReference type="InterPro" id="IPR036034">
    <property type="entry name" value="PDZ_sf"/>
</dbReference>
<dbReference type="Gene3D" id="2.30.42.10">
    <property type="match status" value="2"/>
</dbReference>
<dbReference type="GO" id="GO:0045197">
    <property type="term" value="P:establishment or maintenance of epithelial cell apical/basal polarity"/>
    <property type="evidence" value="ECO:0007669"/>
    <property type="project" value="TreeGrafter"/>
</dbReference>
<dbReference type="InterPro" id="IPR001478">
    <property type="entry name" value="PDZ"/>
</dbReference>
<keyword evidence="3" id="KW-0175">Coiled coil</keyword>
<keyword evidence="8" id="KW-1185">Reference proteome</keyword>
<dbReference type="AlphaFoldDB" id="A0A815G459"/>
<dbReference type="PANTHER" id="PTHR23119">
    <property type="entry name" value="DISCS LARGE"/>
    <property type="match status" value="1"/>
</dbReference>
<dbReference type="Proteomes" id="UP000663832">
    <property type="component" value="Unassembled WGS sequence"/>
</dbReference>